<keyword evidence="6" id="KW-0406">Ion transport</keyword>
<dbReference type="GO" id="GO:0016887">
    <property type="term" value="F:ATP hydrolysis activity"/>
    <property type="evidence" value="ECO:0007669"/>
    <property type="project" value="InterPro"/>
</dbReference>
<dbReference type="AlphaFoldDB" id="A0A178MLJ8"/>
<keyword evidence="4" id="KW-0410">Iron transport</keyword>
<dbReference type="InterPro" id="IPR027417">
    <property type="entry name" value="P-loop_NTPase"/>
</dbReference>
<evidence type="ECO:0000259" key="8">
    <source>
        <dbReference type="SMART" id="SM00382"/>
    </source>
</evidence>
<dbReference type="CDD" id="cd00267">
    <property type="entry name" value="ABC_ATPase"/>
    <property type="match status" value="1"/>
</dbReference>
<evidence type="ECO:0000256" key="6">
    <source>
        <dbReference type="ARBA" id="ARBA00023065"/>
    </source>
</evidence>
<dbReference type="GO" id="GO:0006302">
    <property type="term" value="P:double-strand break repair"/>
    <property type="evidence" value="ECO:0007669"/>
    <property type="project" value="InterPro"/>
</dbReference>
<name>A0A178MLJ8_9PROT</name>
<dbReference type="GO" id="GO:0005886">
    <property type="term" value="C:plasma membrane"/>
    <property type="evidence" value="ECO:0007669"/>
    <property type="project" value="UniProtKB-SubCell"/>
</dbReference>
<organism evidence="9 10">
    <name type="scientific">Paramagnetospirillum marisnigri</name>
    <dbReference type="NCBI Taxonomy" id="1285242"/>
    <lineage>
        <taxon>Bacteria</taxon>
        <taxon>Pseudomonadati</taxon>
        <taxon>Pseudomonadota</taxon>
        <taxon>Alphaproteobacteria</taxon>
        <taxon>Rhodospirillales</taxon>
        <taxon>Magnetospirillaceae</taxon>
        <taxon>Paramagnetospirillum</taxon>
    </lineage>
</organism>
<dbReference type="InterPro" id="IPR038729">
    <property type="entry name" value="Rad50/SbcC_AAA"/>
</dbReference>
<dbReference type="Pfam" id="PF13304">
    <property type="entry name" value="AAA_21"/>
    <property type="match status" value="1"/>
</dbReference>
<proteinExistence type="predicted"/>
<comment type="caution">
    <text evidence="9">The sequence shown here is derived from an EMBL/GenBank/DDBJ whole genome shotgun (WGS) entry which is preliminary data.</text>
</comment>
<dbReference type="EMBL" id="LWQT01000060">
    <property type="protein sequence ID" value="OAN49611.1"/>
    <property type="molecule type" value="Genomic_DNA"/>
</dbReference>
<dbReference type="GO" id="GO:0006826">
    <property type="term" value="P:iron ion transport"/>
    <property type="evidence" value="ECO:0007669"/>
    <property type="project" value="UniProtKB-KW"/>
</dbReference>
<dbReference type="PANTHER" id="PTHR42771:SF2">
    <property type="entry name" value="IRON(3+)-HYDROXAMATE IMPORT ATP-BINDING PROTEIN FHUC"/>
    <property type="match status" value="1"/>
</dbReference>
<comment type="subcellular location">
    <subcellularLocation>
        <location evidence="1">Cell membrane</location>
        <topology evidence="1">Peripheral membrane protein</topology>
    </subcellularLocation>
</comment>
<evidence type="ECO:0000256" key="5">
    <source>
        <dbReference type="ARBA" id="ARBA00023004"/>
    </source>
</evidence>
<evidence type="ECO:0000313" key="10">
    <source>
        <dbReference type="Proteomes" id="UP000078428"/>
    </source>
</evidence>
<evidence type="ECO:0000313" key="9">
    <source>
        <dbReference type="EMBL" id="OAN49611.1"/>
    </source>
</evidence>
<keyword evidence="10" id="KW-1185">Reference proteome</keyword>
<gene>
    <name evidence="9" type="ORF">A6A04_19170</name>
</gene>
<keyword evidence="7" id="KW-0472">Membrane</keyword>
<evidence type="ECO:0000256" key="2">
    <source>
        <dbReference type="ARBA" id="ARBA00022448"/>
    </source>
</evidence>
<dbReference type="SUPFAM" id="SSF52540">
    <property type="entry name" value="P-loop containing nucleoside triphosphate hydrolases"/>
    <property type="match status" value="1"/>
</dbReference>
<dbReference type="SMART" id="SM00382">
    <property type="entry name" value="AAA"/>
    <property type="match status" value="1"/>
</dbReference>
<sequence length="250" mass="27447">MKPSTLAAPFLKRVTLLPEKVEAGRFPFGHLPFLKRDDFALDFGSAITILMGENGSGKSTLIEGIASCAGFPMLGGSRDHRPAEDAGSGALGNALRLSWLPKVSNGFFFRAESFFGLAGYLDEVGSLDRQGGRALHRQSHGEAFMAMFQNRLDSGQRAIYLLDEPEVALSPTRQLAFLRILRDWQRSGQVQAIIATHSPILMALPGAELLSLDGGAIHPVTLQDTEHFRVTRRFLMDPDKALRDLLDEEE</sequence>
<evidence type="ECO:0000256" key="3">
    <source>
        <dbReference type="ARBA" id="ARBA00022475"/>
    </source>
</evidence>
<dbReference type="InterPro" id="IPR051535">
    <property type="entry name" value="Siderophore_ABC-ATPase"/>
</dbReference>
<dbReference type="GO" id="GO:0005524">
    <property type="term" value="F:ATP binding"/>
    <property type="evidence" value="ECO:0007669"/>
    <property type="project" value="InterPro"/>
</dbReference>
<evidence type="ECO:0000256" key="7">
    <source>
        <dbReference type="ARBA" id="ARBA00023136"/>
    </source>
</evidence>
<dbReference type="InterPro" id="IPR003593">
    <property type="entry name" value="AAA+_ATPase"/>
</dbReference>
<evidence type="ECO:0000256" key="4">
    <source>
        <dbReference type="ARBA" id="ARBA00022496"/>
    </source>
</evidence>
<reference evidence="9 10" key="1">
    <citation type="submission" date="2016-04" db="EMBL/GenBank/DDBJ databases">
        <title>Draft genome sequence of freshwater magnetotactic bacteria Magnetospirillum marisnigri SP-1 and Magnetospirillum moscoviense BB-1.</title>
        <authorList>
            <person name="Koziaeva V."/>
            <person name="Dziuba M.V."/>
            <person name="Ivanov T.M."/>
            <person name="Kuznetsov B."/>
            <person name="Grouzdev D.S."/>
        </authorList>
    </citation>
    <scope>NUCLEOTIDE SEQUENCE [LARGE SCALE GENOMIC DNA]</scope>
    <source>
        <strain evidence="9 10">SP-1</strain>
    </source>
</reference>
<accession>A0A178MLJ8</accession>
<dbReference type="OrthoDB" id="9784297at2"/>
<evidence type="ECO:0000256" key="1">
    <source>
        <dbReference type="ARBA" id="ARBA00004202"/>
    </source>
</evidence>
<dbReference type="RefSeq" id="WP_068493213.1">
    <property type="nucleotide sequence ID" value="NZ_LWQT01000060.1"/>
</dbReference>
<protein>
    <submittedName>
        <fullName evidence="9">ATPase</fullName>
    </submittedName>
</protein>
<dbReference type="InterPro" id="IPR003959">
    <property type="entry name" value="ATPase_AAA_core"/>
</dbReference>
<keyword evidence="3" id="KW-1003">Cell membrane</keyword>
<dbReference type="Gene3D" id="3.40.50.300">
    <property type="entry name" value="P-loop containing nucleotide triphosphate hydrolases"/>
    <property type="match status" value="2"/>
</dbReference>
<feature type="domain" description="AAA+ ATPase" evidence="8">
    <location>
        <begin position="44"/>
        <end position="216"/>
    </location>
</feature>
<dbReference type="PANTHER" id="PTHR42771">
    <property type="entry name" value="IRON(3+)-HYDROXAMATE IMPORT ATP-BINDING PROTEIN FHUC"/>
    <property type="match status" value="1"/>
</dbReference>
<keyword evidence="2" id="KW-0813">Transport</keyword>
<keyword evidence="5" id="KW-0408">Iron</keyword>
<dbReference type="Proteomes" id="UP000078428">
    <property type="component" value="Unassembled WGS sequence"/>
</dbReference>
<dbReference type="Pfam" id="PF13476">
    <property type="entry name" value="AAA_23"/>
    <property type="match status" value="1"/>
</dbReference>